<dbReference type="InParanoid" id="B4CX14"/>
<keyword evidence="1" id="KW-0732">Signal</keyword>
<evidence type="ECO:0000313" key="3">
    <source>
        <dbReference type="Proteomes" id="UP000005824"/>
    </source>
</evidence>
<sequence length="293" mass="31187" precursor="true">MKRVALVILSLGLLGLSSAIAADPISYQEISLLLRTGENQQTILNEAARRKLLEPLTAEQERALRAAGASPALIDFLRAPAAVASAEAVAAYRAHHTTPPPSVSEPNTPVTLFPSETAQALQPANLPNRFTRGLEDAKKAPVGAVHMSDAFNLDSLAAAKAKAQREHKPLGFLMVWNQFFDKRVSARQSGGGNALLHFYEAFKDSLVLVFVHHENELNKVPRAVAAGFGGPDEGGWAPNMAVVDATVSEFIVEIPCAGPNGPGTERDAVFKAGADKIQAWLTTHPNAIAAPVR</sequence>
<comment type="caution">
    <text evidence="2">The sequence shown here is derived from an EMBL/GenBank/DDBJ whole genome shotgun (WGS) entry which is preliminary data.</text>
</comment>
<reference evidence="2 3" key="1">
    <citation type="journal article" date="2011" name="J. Bacteriol.">
        <title>Genome sequence of Chthoniobacter flavus Ellin428, an aerobic heterotrophic soil bacterium.</title>
        <authorList>
            <person name="Kant R."/>
            <person name="van Passel M.W."/>
            <person name="Palva A."/>
            <person name="Lucas S."/>
            <person name="Lapidus A."/>
            <person name="Glavina Del Rio T."/>
            <person name="Dalin E."/>
            <person name="Tice H."/>
            <person name="Bruce D."/>
            <person name="Goodwin L."/>
            <person name="Pitluck S."/>
            <person name="Larimer F.W."/>
            <person name="Land M.L."/>
            <person name="Hauser L."/>
            <person name="Sangwan P."/>
            <person name="de Vos W.M."/>
            <person name="Janssen P.H."/>
            <person name="Smidt H."/>
        </authorList>
    </citation>
    <scope>NUCLEOTIDE SEQUENCE [LARGE SCALE GENOMIC DNA]</scope>
    <source>
        <strain evidence="2 3">Ellin428</strain>
    </source>
</reference>
<dbReference type="RefSeq" id="WP_006978953.1">
    <property type="nucleotide sequence ID" value="NZ_ABVL01000003.1"/>
</dbReference>
<proteinExistence type="predicted"/>
<dbReference type="Proteomes" id="UP000005824">
    <property type="component" value="Unassembled WGS sequence"/>
</dbReference>
<name>B4CX14_9BACT</name>
<organism evidence="2 3">
    <name type="scientific">Chthoniobacter flavus Ellin428</name>
    <dbReference type="NCBI Taxonomy" id="497964"/>
    <lineage>
        <taxon>Bacteria</taxon>
        <taxon>Pseudomonadati</taxon>
        <taxon>Verrucomicrobiota</taxon>
        <taxon>Spartobacteria</taxon>
        <taxon>Chthoniobacterales</taxon>
        <taxon>Chthoniobacteraceae</taxon>
        <taxon>Chthoniobacter</taxon>
    </lineage>
</organism>
<feature type="signal peptide" evidence="1">
    <location>
        <begin position="1"/>
        <end position="21"/>
    </location>
</feature>
<accession>B4CX14</accession>
<feature type="chain" id="PRO_5002800187" evidence="1">
    <location>
        <begin position="22"/>
        <end position="293"/>
    </location>
</feature>
<protein>
    <submittedName>
        <fullName evidence="2">Uncharacterized protein</fullName>
    </submittedName>
</protein>
<dbReference type="EMBL" id="ABVL01000003">
    <property type="protein sequence ID" value="EDY21334.1"/>
    <property type="molecule type" value="Genomic_DNA"/>
</dbReference>
<evidence type="ECO:0000313" key="2">
    <source>
        <dbReference type="EMBL" id="EDY21334.1"/>
    </source>
</evidence>
<evidence type="ECO:0000256" key="1">
    <source>
        <dbReference type="SAM" id="SignalP"/>
    </source>
</evidence>
<dbReference type="AlphaFoldDB" id="B4CX14"/>
<gene>
    <name evidence="2" type="ORF">CfE428DRAFT_1627</name>
</gene>
<keyword evidence="3" id="KW-1185">Reference proteome</keyword>